<feature type="DNA-binding region" description="NDT80" evidence="3">
    <location>
        <begin position="233"/>
        <end position="483"/>
    </location>
</feature>
<dbReference type="InterPro" id="IPR036770">
    <property type="entry name" value="Ankyrin_rpt-contain_sf"/>
</dbReference>
<feature type="region of interest" description="Disordered" evidence="4">
    <location>
        <begin position="1"/>
        <end position="23"/>
    </location>
</feature>
<feature type="domain" description="NDT80" evidence="5">
    <location>
        <begin position="233"/>
        <end position="483"/>
    </location>
</feature>
<dbReference type="Pfam" id="PF00023">
    <property type="entry name" value="Ank"/>
    <property type="match status" value="1"/>
</dbReference>
<keyword evidence="7" id="KW-1185">Reference proteome</keyword>
<sequence>MPIPADWKYRGPQHSNLDSTTTERYQQTVNIDDLNNEAGISTPDKVYDRALETASHSGYEKAVQILLNKGANVNAQTEHYGSALHVASRLGYEKVVQILLDNGADVNAQGGWYGSALQIASDLGYEKVVQILLEKGANVNAQGGAYGNALYAASSEGHIEVAQMLLDNGADVNAQGGFYGNALQAASAEGHIEAVQMLLDNGADVNAQGGFYGNALQAALAEGHTEVAQMLFDKSGGVNAQGGEYGNSLERTEEILKDVGSLPFFSQENFGEIIAGEGQAVTPHIKCKIEKGFFLTNDQTWTIYRRSYFSVNCSYTLDPYLPHGRLYLSRGSRNTLEQIQAMAITLSAALDGAAGESIELVQHIPKRDKGPQLQVQMEKLLPIPPSREETIAPPFLPFQEPYSPTDLSVTSHQHTFERIQFKSATANNGKGRAQQQYCHLFIELYADVRRTFKDLPEWVRVARRMSAPLVVRGRSPSHYQHEGPHSPGRGITNSLTMPGSSAMGSAVERADHDLPPQPDPSGDPVDRRTLEDTMGGGLAAMRADDMKE</sequence>
<dbReference type="Gene3D" id="1.25.40.20">
    <property type="entry name" value="Ankyrin repeat-containing domain"/>
    <property type="match status" value="2"/>
</dbReference>
<dbReference type="Pfam" id="PF05224">
    <property type="entry name" value="NDT80_PhoG"/>
    <property type="match status" value="1"/>
</dbReference>
<feature type="repeat" description="ANK" evidence="2">
    <location>
        <begin position="50"/>
        <end position="78"/>
    </location>
</feature>
<accession>A0AA39XTV4</accession>
<dbReference type="Proteomes" id="UP001175001">
    <property type="component" value="Unassembled WGS sequence"/>
</dbReference>
<name>A0AA39XTV4_9PEZI</name>
<keyword evidence="2" id="KW-0040">ANK repeat</keyword>
<dbReference type="Pfam" id="PF12796">
    <property type="entry name" value="Ank_2"/>
    <property type="match status" value="2"/>
</dbReference>
<dbReference type="GO" id="GO:0045944">
    <property type="term" value="P:positive regulation of transcription by RNA polymerase II"/>
    <property type="evidence" value="ECO:0007669"/>
    <property type="project" value="TreeGrafter"/>
</dbReference>
<evidence type="ECO:0000313" key="7">
    <source>
        <dbReference type="Proteomes" id="UP001175001"/>
    </source>
</evidence>
<keyword evidence="1 3" id="KW-0238">DNA-binding</keyword>
<feature type="region of interest" description="Disordered" evidence="4">
    <location>
        <begin position="473"/>
        <end position="548"/>
    </location>
</feature>
<feature type="compositionally biased region" description="Polar residues" evidence="4">
    <location>
        <begin position="491"/>
        <end position="503"/>
    </location>
</feature>
<protein>
    <submittedName>
        <fullName evidence="6">Ankyrin repeat and KH domain-containing protein mask</fullName>
    </submittedName>
</protein>
<dbReference type="InterPro" id="IPR008967">
    <property type="entry name" value="p53-like_TF_DNA-bd_sf"/>
</dbReference>
<dbReference type="GO" id="GO:0003700">
    <property type="term" value="F:DNA-binding transcription factor activity"/>
    <property type="evidence" value="ECO:0007669"/>
    <property type="project" value="UniProtKB-UniRule"/>
</dbReference>
<dbReference type="SMART" id="SM00248">
    <property type="entry name" value="ANK"/>
    <property type="match status" value="6"/>
</dbReference>
<dbReference type="PANTHER" id="PTHR35144:SF2">
    <property type="entry name" value="MEIOSIS-SPECIFIC TRANSCRIPTION FACTOR NDT80"/>
    <property type="match status" value="1"/>
</dbReference>
<dbReference type="SUPFAM" id="SSF48403">
    <property type="entry name" value="Ankyrin repeat"/>
    <property type="match status" value="1"/>
</dbReference>
<proteinExistence type="predicted"/>
<feature type="compositionally biased region" description="Polar residues" evidence="4">
    <location>
        <begin position="13"/>
        <end position="23"/>
    </location>
</feature>
<evidence type="ECO:0000256" key="4">
    <source>
        <dbReference type="SAM" id="MobiDB-lite"/>
    </source>
</evidence>
<gene>
    <name evidence="6" type="primary">mask</name>
    <name evidence="6" type="ORF">DIS24_g9680</name>
</gene>
<organism evidence="6 7">
    <name type="scientific">Lasiodiplodia hormozganensis</name>
    <dbReference type="NCBI Taxonomy" id="869390"/>
    <lineage>
        <taxon>Eukaryota</taxon>
        <taxon>Fungi</taxon>
        <taxon>Dikarya</taxon>
        <taxon>Ascomycota</taxon>
        <taxon>Pezizomycotina</taxon>
        <taxon>Dothideomycetes</taxon>
        <taxon>Dothideomycetes incertae sedis</taxon>
        <taxon>Botryosphaeriales</taxon>
        <taxon>Botryosphaeriaceae</taxon>
        <taxon>Lasiodiplodia</taxon>
    </lineage>
</organism>
<dbReference type="GO" id="GO:0000228">
    <property type="term" value="C:nuclear chromosome"/>
    <property type="evidence" value="ECO:0007669"/>
    <property type="project" value="TreeGrafter"/>
</dbReference>
<dbReference type="InterPro" id="IPR037141">
    <property type="entry name" value="NDT80_DNA-bd_dom_sf"/>
</dbReference>
<dbReference type="PROSITE" id="PS50297">
    <property type="entry name" value="ANK_REP_REGION"/>
    <property type="match status" value="4"/>
</dbReference>
<feature type="repeat" description="ANK" evidence="2">
    <location>
        <begin position="79"/>
        <end position="111"/>
    </location>
</feature>
<evidence type="ECO:0000256" key="3">
    <source>
        <dbReference type="PROSITE-ProRule" id="PRU00850"/>
    </source>
</evidence>
<feature type="repeat" description="ANK" evidence="2">
    <location>
        <begin position="145"/>
        <end position="177"/>
    </location>
</feature>
<dbReference type="PROSITE" id="PS50088">
    <property type="entry name" value="ANK_REPEAT"/>
    <property type="match status" value="5"/>
</dbReference>
<dbReference type="InterPro" id="IPR024061">
    <property type="entry name" value="NDT80_DNA-bd_dom"/>
</dbReference>
<evidence type="ECO:0000256" key="1">
    <source>
        <dbReference type="ARBA" id="ARBA00023125"/>
    </source>
</evidence>
<dbReference type="GO" id="GO:0051321">
    <property type="term" value="P:meiotic cell cycle"/>
    <property type="evidence" value="ECO:0007669"/>
    <property type="project" value="TreeGrafter"/>
</dbReference>
<dbReference type="SUPFAM" id="SSF49417">
    <property type="entry name" value="p53-like transcription factors"/>
    <property type="match status" value="1"/>
</dbReference>
<dbReference type="EMBL" id="JAUJDW010000089">
    <property type="protein sequence ID" value="KAK0640124.1"/>
    <property type="molecule type" value="Genomic_DNA"/>
</dbReference>
<evidence type="ECO:0000259" key="5">
    <source>
        <dbReference type="PROSITE" id="PS51517"/>
    </source>
</evidence>
<dbReference type="PROSITE" id="PS51517">
    <property type="entry name" value="NDT80"/>
    <property type="match status" value="1"/>
</dbReference>
<feature type="repeat" description="ANK" evidence="2">
    <location>
        <begin position="115"/>
        <end position="144"/>
    </location>
</feature>
<dbReference type="InterPro" id="IPR052605">
    <property type="entry name" value="Fungal_trans_regulator"/>
</dbReference>
<dbReference type="GO" id="GO:0003677">
    <property type="term" value="F:DNA binding"/>
    <property type="evidence" value="ECO:0007669"/>
    <property type="project" value="UniProtKB-KW"/>
</dbReference>
<evidence type="ECO:0000256" key="2">
    <source>
        <dbReference type="PROSITE-ProRule" id="PRU00023"/>
    </source>
</evidence>
<feature type="repeat" description="ANK" evidence="2">
    <location>
        <begin position="181"/>
        <end position="210"/>
    </location>
</feature>
<dbReference type="AlphaFoldDB" id="A0AA39XTV4"/>
<reference evidence="6" key="1">
    <citation type="submission" date="2023-06" db="EMBL/GenBank/DDBJ databases">
        <title>Multi-omics analyses reveal the molecular pathogenesis toolkit of Lasiodiplodia hormozganensis, a cross-kingdom pathogen.</title>
        <authorList>
            <person name="Felix C."/>
            <person name="Meneses R."/>
            <person name="Goncalves M.F.M."/>
            <person name="Tilleman L."/>
            <person name="Duarte A.S."/>
            <person name="Jorrin-Novo J.V."/>
            <person name="Van De Peer Y."/>
            <person name="Deforce D."/>
            <person name="Van Nieuwerburgh F."/>
            <person name="Esteves A.C."/>
            <person name="Alves A."/>
        </authorList>
    </citation>
    <scope>NUCLEOTIDE SEQUENCE</scope>
    <source>
        <strain evidence="6">CBS 339.90</strain>
    </source>
</reference>
<dbReference type="PANTHER" id="PTHR35144">
    <property type="entry name" value="MEIOSIS-SPECIFIC TRANSCRIPTION FACTOR NDT80"/>
    <property type="match status" value="1"/>
</dbReference>
<dbReference type="InterPro" id="IPR002110">
    <property type="entry name" value="Ankyrin_rpt"/>
</dbReference>
<evidence type="ECO:0000313" key="6">
    <source>
        <dbReference type="EMBL" id="KAK0640124.1"/>
    </source>
</evidence>
<dbReference type="Gene3D" id="2.60.40.1390">
    <property type="entry name" value="NDT80 DNA-binding domain"/>
    <property type="match status" value="1"/>
</dbReference>
<comment type="caution">
    <text evidence="6">The sequence shown here is derived from an EMBL/GenBank/DDBJ whole genome shotgun (WGS) entry which is preliminary data.</text>
</comment>